<proteinExistence type="predicted"/>
<dbReference type="InterPro" id="IPR051103">
    <property type="entry name" value="Plant_metabolite_P450s"/>
</dbReference>
<evidence type="ECO:0000256" key="6">
    <source>
        <dbReference type="ARBA" id="ARBA00022989"/>
    </source>
</evidence>
<feature type="region of interest" description="Disordered" evidence="9">
    <location>
        <begin position="294"/>
        <end position="329"/>
    </location>
</feature>
<keyword evidence="7" id="KW-0472">Membrane</keyword>
<dbReference type="PRINTS" id="PR00463">
    <property type="entry name" value="EP450I"/>
</dbReference>
<dbReference type="GO" id="GO:0016709">
    <property type="term" value="F:oxidoreductase activity, acting on paired donors, with incorporation or reduction of molecular oxygen, NAD(P)H as one donor, and incorporation of one atom of oxygen"/>
    <property type="evidence" value="ECO:0007669"/>
    <property type="project" value="TreeGrafter"/>
</dbReference>
<keyword evidence="5" id="KW-0689">Ribosomal protein</keyword>
<keyword evidence="3" id="KW-0812">Transmembrane</keyword>
<evidence type="ECO:0008006" key="11">
    <source>
        <dbReference type="Google" id="ProtNLM"/>
    </source>
</evidence>
<dbReference type="PANTHER" id="PTHR24298">
    <property type="entry name" value="FLAVONOID 3'-MONOOXYGENASE-RELATED"/>
    <property type="match status" value="1"/>
</dbReference>
<dbReference type="GO" id="GO:0006412">
    <property type="term" value="P:translation"/>
    <property type="evidence" value="ECO:0007669"/>
    <property type="project" value="InterPro"/>
</dbReference>
<evidence type="ECO:0000313" key="10">
    <source>
        <dbReference type="EMBL" id="VFU59462.1"/>
    </source>
</evidence>
<sequence length="352" mass="40750">MLLSFRRFNLLNFWPSLTKILFRKRWEELFRLRRRHESVLVPLIRARKSAKQESLSKDREEFVVSYVEHLLDLELPDEKRKLEEGEMVSLCAEFLDAGTDTTSTALQWIMANLVKYPRIQEKLFEEIQGVVDAGQEEIREDDLHKMPYLKAVVLEGLRRHPPGHFVLPHAVTQDTILDGFRVPKNGSVNFMVAEMGWDAKVWEDPMMFKPERFMNSDNSIDVEAFDITGSKEIKMMPFGAGRRFVPANLIWDFKWVAVDGDSVDLSEKQEFTVVMKNPLEPLVSRRERARVGKVHGSLARAGKVRGQTPKVAKQDKKKKPRGRAHKRMQYNRRFVTAVVGFGKKRGPNSSEK</sequence>
<comment type="cofactor">
    <cofactor evidence="1">
        <name>heme</name>
        <dbReference type="ChEBI" id="CHEBI:30413"/>
    </cofactor>
</comment>
<dbReference type="GO" id="GO:0020037">
    <property type="term" value="F:heme binding"/>
    <property type="evidence" value="ECO:0007669"/>
    <property type="project" value="InterPro"/>
</dbReference>
<feature type="compositionally biased region" description="Basic residues" evidence="9">
    <location>
        <begin position="315"/>
        <end position="329"/>
    </location>
</feature>
<comment type="subcellular location">
    <subcellularLocation>
        <location evidence="2">Membrane</location>
        <topology evidence="2">Single-pass membrane protein</topology>
    </subcellularLocation>
</comment>
<dbReference type="GO" id="GO:0016020">
    <property type="term" value="C:membrane"/>
    <property type="evidence" value="ECO:0007669"/>
    <property type="project" value="UniProtKB-SubCell"/>
</dbReference>
<evidence type="ECO:0000256" key="4">
    <source>
        <dbReference type="ARBA" id="ARBA00022723"/>
    </source>
</evidence>
<dbReference type="PRINTS" id="PR00385">
    <property type="entry name" value="P450"/>
</dbReference>
<dbReference type="InterPro" id="IPR036396">
    <property type="entry name" value="Cyt_P450_sf"/>
</dbReference>
<evidence type="ECO:0000256" key="2">
    <source>
        <dbReference type="ARBA" id="ARBA00004167"/>
    </source>
</evidence>
<keyword evidence="6" id="KW-1133">Transmembrane helix</keyword>
<evidence type="ECO:0000256" key="1">
    <source>
        <dbReference type="ARBA" id="ARBA00001971"/>
    </source>
</evidence>
<protein>
    <recommendedName>
        <fullName evidence="11">40S ribosomal protein S30</fullName>
    </recommendedName>
</protein>
<keyword evidence="4" id="KW-0479">Metal-binding</keyword>
<dbReference type="GO" id="GO:0005840">
    <property type="term" value="C:ribosome"/>
    <property type="evidence" value="ECO:0007669"/>
    <property type="project" value="UniProtKB-KW"/>
</dbReference>
<dbReference type="Pfam" id="PF00067">
    <property type="entry name" value="p450"/>
    <property type="match status" value="1"/>
</dbReference>
<accession>A0A6N2N144</accession>
<dbReference type="GO" id="GO:1990904">
    <property type="term" value="C:ribonucleoprotein complex"/>
    <property type="evidence" value="ECO:0007669"/>
    <property type="project" value="UniProtKB-KW"/>
</dbReference>
<gene>
    <name evidence="10" type="ORF">SVIM_LOCUS437964</name>
</gene>
<dbReference type="SUPFAM" id="SSF48264">
    <property type="entry name" value="Cytochrome P450"/>
    <property type="match status" value="1"/>
</dbReference>
<dbReference type="GO" id="GO:0005506">
    <property type="term" value="F:iron ion binding"/>
    <property type="evidence" value="ECO:0007669"/>
    <property type="project" value="InterPro"/>
</dbReference>
<evidence type="ECO:0000256" key="8">
    <source>
        <dbReference type="ARBA" id="ARBA00023274"/>
    </source>
</evidence>
<dbReference type="InterPro" id="IPR001128">
    <property type="entry name" value="Cyt_P450"/>
</dbReference>
<name>A0A6N2N144_SALVM</name>
<evidence type="ECO:0000256" key="9">
    <source>
        <dbReference type="SAM" id="MobiDB-lite"/>
    </source>
</evidence>
<organism evidence="10">
    <name type="scientific">Salix viminalis</name>
    <name type="common">Common osier</name>
    <name type="synonym">Basket willow</name>
    <dbReference type="NCBI Taxonomy" id="40686"/>
    <lineage>
        <taxon>Eukaryota</taxon>
        <taxon>Viridiplantae</taxon>
        <taxon>Streptophyta</taxon>
        <taxon>Embryophyta</taxon>
        <taxon>Tracheophyta</taxon>
        <taxon>Spermatophyta</taxon>
        <taxon>Magnoliopsida</taxon>
        <taxon>eudicotyledons</taxon>
        <taxon>Gunneridae</taxon>
        <taxon>Pentapetalae</taxon>
        <taxon>rosids</taxon>
        <taxon>fabids</taxon>
        <taxon>Malpighiales</taxon>
        <taxon>Salicaceae</taxon>
        <taxon>Saliceae</taxon>
        <taxon>Salix</taxon>
    </lineage>
</organism>
<dbReference type="InterPro" id="IPR006846">
    <property type="entry name" value="Ribosomal_eS30"/>
</dbReference>
<evidence type="ECO:0000256" key="5">
    <source>
        <dbReference type="ARBA" id="ARBA00022980"/>
    </source>
</evidence>
<evidence type="ECO:0000256" key="3">
    <source>
        <dbReference type="ARBA" id="ARBA00022692"/>
    </source>
</evidence>
<dbReference type="PANTHER" id="PTHR24298:SF800">
    <property type="entry name" value="CYTOCHROME P450 89A2-RELATED"/>
    <property type="match status" value="1"/>
</dbReference>
<dbReference type="InterPro" id="IPR002401">
    <property type="entry name" value="Cyt_P450_E_grp-I"/>
</dbReference>
<dbReference type="Pfam" id="PF04758">
    <property type="entry name" value="Ribosomal_S30"/>
    <property type="match status" value="1"/>
</dbReference>
<keyword evidence="8" id="KW-0687">Ribonucleoprotein</keyword>
<dbReference type="EMBL" id="CAADRP010002040">
    <property type="protein sequence ID" value="VFU59462.1"/>
    <property type="molecule type" value="Genomic_DNA"/>
</dbReference>
<dbReference type="AlphaFoldDB" id="A0A6N2N144"/>
<dbReference type="GO" id="GO:0003735">
    <property type="term" value="F:structural constituent of ribosome"/>
    <property type="evidence" value="ECO:0007669"/>
    <property type="project" value="InterPro"/>
</dbReference>
<evidence type="ECO:0000256" key="7">
    <source>
        <dbReference type="ARBA" id="ARBA00023136"/>
    </source>
</evidence>
<dbReference type="Gene3D" id="1.10.630.10">
    <property type="entry name" value="Cytochrome P450"/>
    <property type="match status" value="1"/>
</dbReference>
<reference evidence="10" key="1">
    <citation type="submission" date="2019-03" db="EMBL/GenBank/DDBJ databases">
        <authorList>
            <person name="Mank J."/>
            <person name="Almeida P."/>
        </authorList>
    </citation>
    <scope>NUCLEOTIDE SEQUENCE</scope>
    <source>
        <strain evidence="10">78183</strain>
    </source>
</reference>